<keyword evidence="5" id="KW-1185">Reference proteome</keyword>
<dbReference type="Proteomes" id="UP000005240">
    <property type="component" value="Unassembled WGS sequence"/>
</dbReference>
<reference evidence="3" key="1">
    <citation type="submission" date="2009-11" db="EMBL/GenBank/DDBJ databases">
        <authorList>
            <consortium name="The Broad Institute Genome Sequencing Platform"/>
            <person name="Ward D."/>
            <person name="Feldgarden M."/>
            <person name="Earl A."/>
            <person name="Young S.K."/>
            <person name="Zeng Q."/>
            <person name="Koehrsen M."/>
            <person name="Alvarado L."/>
            <person name="Berlin A."/>
            <person name="Bochicchio J."/>
            <person name="Borenstein D."/>
            <person name="Chapman S.B."/>
            <person name="Chen Z."/>
            <person name="Engels R."/>
            <person name="Freedman E."/>
            <person name="Gellesch M."/>
            <person name="Goldberg J."/>
            <person name="Griggs A."/>
            <person name="Gujja S."/>
            <person name="Heilman E."/>
            <person name="Heiman D."/>
            <person name="Hepburn T."/>
            <person name="Howarth C."/>
            <person name="Jen D."/>
            <person name="Larson L."/>
            <person name="Lewis B."/>
            <person name="Mehta T."/>
            <person name="Park D."/>
            <person name="Pearson M."/>
            <person name="Roberts A."/>
            <person name="Saif S."/>
            <person name="Shea T."/>
            <person name="Shenoy N."/>
            <person name="Sisk P."/>
            <person name="Stolte C."/>
            <person name="Sykes S."/>
            <person name="Thomson T."/>
            <person name="Walk T."/>
            <person name="White J."/>
            <person name="Yandava C."/>
            <person name="Izard J."/>
            <person name="Baranova O.V."/>
            <person name="Blanton J.M."/>
            <person name="Tanner A.C."/>
            <person name="Dewhirst F.E."/>
            <person name="Haas B."/>
            <person name="Nusbaum C."/>
            <person name="Birren B."/>
        </authorList>
    </citation>
    <scope>NUCLEOTIDE SEQUENCE [LARGE SCALE GENOMIC DNA]</scope>
    <source>
        <strain evidence="3">1-1 BBBD Race 1</strain>
    </source>
</reference>
<evidence type="ECO:0000256" key="1">
    <source>
        <dbReference type="SAM" id="MobiDB-lite"/>
    </source>
</evidence>
<proteinExistence type="predicted"/>
<dbReference type="AlphaFoldDB" id="A0A0C4EH64"/>
<organism evidence="3">
    <name type="scientific">Puccinia triticina (isolate 1-1 / race 1 (BBBD))</name>
    <name type="common">Brown leaf rust fungus</name>
    <dbReference type="NCBI Taxonomy" id="630390"/>
    <lineage>
        <taxon>Eukaryota</taxon>
        <taxon>Fungi</taxon>
        <taxon>Dikarya</taxon>
        <taxon>Basidiomycota</taxon>
        <taxon>Pucciniomycotina</taxon>
        <taxon>Pucciniomycetes</taxon>
        <taxon>Pucciniales</taxon>
        <taxon>Pucciniaceae</taxon>
        <taxon>Puccinia</taxon>
    </lineage>
</organism>
<reference evidence="4 5" key="3">
    <citation type="journal article" date="2017" name="G3 (Bethesda)">
        <title>Comparative analysis highlights variable genome content of wheat rusts and divergence of the mating loci.</title>
        <authorList>
            <person name="Cuomo C.A."/>
            <person name="Bakkeren G."/>
            <person name="Khalil H.B."/>
            <person name="Panwar V."/>
            <person name="Joly D."/>
            <person name="Linning R."/>
            <person name="Sakthikumar S."/>
            <person name="Song X."/>
            <person name="Adiconis X."/>
            <person name="Fan L."/>
            <person name="Goldberg J.M."/>
            <person name="Levin J.Z."/>
            <person name="Young S."/>
            <person name="Zeng Q."/>
            <person name="Anikster Y."/>
            <person name="Bruce M."/>
            <person name="Wang M."/>
            <person name="Yin C."/>
            <person name="McCallum B."/>
            <person name="Szabo L.J."/>
            <person name="Hulbert S."/>
            <person name="Chen X."/>
            <person name="Fellers J.P."/>
        </authorList>
    </citation>
    <scope>NUCLEOTIDE SEQUENCE</scope>
    <source>
        <strain evidence="4">isolate 1-1 / race 1 (BBBD)</strain>
        <strain evidence="5">Isolate 1-1 / race 1 (BBBD)</strain>
    </source>
</reference>
<dbReference type="VEuPathDB" id="FungiDB:PTTG_00080"/>
<protein>
    <submittedName>
        <fullName evidence="3 4">Uncharacterized protein</fullName>
    </submittedName>
</protein>
<evidence type="ECO:0000313" key="5">
    <source>
        <dbReference type="Proteomes" id="UP000005240"/>
    </source>
</evidence>
<dbReference type="OMA" id="VETHHEV"/>
<dbReference type="EMBL" id="ADAS02000016">
    <property type="protein sequence ID" value="OAV96980.1"/>
    <property type="molecule type" value="Genomic_DNA"/>
</dbReference>
<feature type="region of interest" description="Disordered" evidence="1">
    <location>
        <begin position="86"/>
        <end position="116"/>
    </location>
</feature>
<feature type="region of interest" description="Disordered" evidence="1">
    <location>
        <begin position="23"/>
        <end position="67"/>
    </location>
</feature>
<feature type="region of interest" description="Disordered" evidence="1">
    <location>
        <begin position="140"/>
        <end position="168"/>
    </location>
</feature>
<feature type="compositionally biased region" description="Basic and acidic residues" evidence="1">
    <location>
        <begin position="87"/>
        <end position="104"/>
    </location>
</feature>
<feature type="signal peptide" evidence="2">
    <location>
        <begin position="1"/>
        <end position="25"/>
    </location>
</feature>
<name>A0A0C4EH64_PUCT1</name>
<reference evidence="3" key="2">
    <citation type="submission" date="2016-05" db="EMBL/GenBank/DDBJ databases">
        <title>Comparative analysis highlights variable genome content of wheat rusts and divergence of the mating loci.</title>
        <authorList>
            <person name="Cuomo C.A."/>
            <person name="Bakkeren G."/>
            <person name="Szabo L."/>
            <person name="Khalil H."/>
            <person name="Joly D."/>
            <person name="Goldberg J."/>
            <person name="Young S."/>
            <person name="Zeng Q."/>
            <person name="Fellers J."/>
        </authorList>
    </citation>
    <scope>NUCLEOTIDE SEQUENCE [LARGE SCALE GENOMIC DNA]</scope>
    <source>
        <strain evidence="3">1-1 BBBD Race 1</strain>
    </source>
</reference>
<evidence type="ECO:0000313" key="3">
    <source>
        <dbReference type="EMBL" id="OAV96980.1"/>
    </source>
</evidence>
<dbReference type="EnsemblFungi" id="PTTG_00080-t43_1">
    <property type="protein sequence ID" value="PTTG_00080-t43_1-p1"/>
    <property type="gene ID" value="PTTG_00080"/>
</dbReference>
<feature type="chain" id="PRO_5009386096" evidence="2">
    <location>
        <begin position="26"/>
        <end position="168"/>
    </location>
</feature>
<keyword evidence="2" id="KW-0732">Signal</keyword>
<gene>
    <name evidence="3" type="ORF">PTTG_00080</name>
</gene>
<reference evidence="4" key="4">
    <citation type="submission" date="2025-05" db="UniProtKB">
        <authorList>
            <consortium name="EnsemblFungi"/>
        </authorList>
    </citation>
    <scope>IDENTIFICATION</scope>
    <source>
        <strain evidence="4">isolate 1-1 / race 1 (BBBD)</strain>
    </source>
</reference>
<evidence type="ECO:0000313" key="4">
    <source>
        <dbReference type="EnsemblFungi" id="PTTG_00080-t43_1-p1"/>
    </source>
</evidence>
<accession>A0A0C4EH64</accession>
<feature type="compositionally biased region" description="Pro residues" evidence="1">
    <location>
        <begin position="35"/>
        <end position="58"/>
    </location>
</feature>
<sequence length="168" mass="17996">MIYSRLFQCLVLVILSVTTIPQALADPNPQGGAPQPKPAPQPQPKPSPQPKPGPQPKPAPKDNGKPCAKDAVPVCIISLDSPLAGVETHHEVQPQPNKEMKCDGSNRNPKTPATDFRACCGKTAIPEARKKKTNKKWRDLCAAPGDPIPNFQARTPTSLKPAPKPKGK</sequence>
<evidence type="ECO:0000256" key="2">
    <source>
        <dbReference type="SAM" id="SignalP"/>
    </source>
</evidence>